<name>A0A143DE72_9PROT</name>
<dbReference type="EMBL" id="CP014525">
    <property type="protein sequence ID" value="AMW34879.1"/>
    <property type="molecule type" value="Genomic_DNA"/>
</dbReference>
<reference evidence="1 2" key="1">
    <citation type="submission" date="2016-02" db="EMBL/GenBank/DDBJ databases">
        <title>Complete Genome of H5569, the type strain of the newly described species Haematospirillium jordaniae.</title>
        <authorList>
            <person name="Nicholson A.C."/>
            <person name="Humrighouse B.W."/>
            <person name="Loparov V."/>
            <person name="McQuiston J.R."/>
        </authorList>
    </citation>
    <scope>NUCLEOTIDE SEQUENCE [LARGE SCALE GENOMIC DNA]</scope>
    <source>
        <strain evidence="1 2">H5569</strain>
    </source>
</reference>
<dbReference type="KEGG" id="hjo:AY555_06465"/>
<organism evidence="1 2">
    <name type="scientific">Haematospirillum jordaniae</name>
    <dbReference type="NCBI Taxonomy" id="1549855"/>
    <lineage>
        <taxon>Bacteria</taxon>
        <taxon>Pseudomonadati</taxon>
        <taxon>Pseudomonadota</taxon>
        <taxon>Alphaproteobacteria</taxon>
        <taxon>Rhodospirillales</taxon>
        <taxon>Novispirillaceae</taxon>
        <taxon>Haematospirillum</taxon>
    </lineage>
</organism>
<dbReference type="Proteomes" id="UP000076066">
    <property type="component" value="Chromosome"/>
</dbReference>
<protein>
    <submittedName>
        <fullName evidence="1">Phage tail protein</fullName>
    </submittedName>
</protein>
<dbReference type="GeneID" id="53316798"/>
<dbReference type="PIRSF" id="PIRSF029208">
    <property type="entry name" value="Phage_tail_GPU"/>
    <property type="match status" value="1"/>
</dbReference>
<dbReference type="InterPro" id="IPR016912">
    <property type="entry name" value="Phage_P2_GpU"/>
</dbReference>
<dbReference type="RefSeq" id="WP_066134944.1">
    <property type="nucleotide sequence ID" value="NZ_CP014525.1"/>
</dbReference>
<evidence type="ECO:0000313" key="2">
    <source>
        <dbReference type="Proteomes" id="UP000076066"/>
    </source>
</evidence>
<accession>A0A143DE72</accession>
<dbReference type="OrthoDB" id="1550902at2"/>
<keyword evidence="2" id="KW-1185">Reference proteome</keyword>
<evidence type="ECO:0000313" key="1">
    <source>
        <dbReference type="EMBL" id="AMW34879.1"/>
    </source>
</evidence>
<dbReference type="AlphaFoldDB" id="A0A143DE72"/>
<gene>
    <name evidence="1" type="ORF">AY555_06465</name>
</gene>
<dbReference type="STRING" id="1549855.AY555_06465"/>
<proteinExistence type="predicted"/>
<dbReference type="InterPro" id="IPR009734">
    <property type="entry name" value="Myoviridae_GpU"/>
</dbReference>
<dbReference type="Pfam" id="PF06995">
    <property type="entry name" value="Phage_P2_GpU"/>
    <property type="match status" value="1"/>
</dbReference>
<sequence>MADIMMQLGAYQFSINTAAYQELKRSNAYSWSAQERFGKPEALQYTGPGSETLSLDGVIFPGFKAGRGQLEAMRREAAKGEPLQLVDGLGFIHGQWVIERIDETQSRFAQKGVPMRQTFSLQLRKYDDGPSVSNA</sequence>